<dbReference type="Gene3D" id="3.60.10.10">
    <property type="entry name" value="Endonuclease/exonuclease/phosphatase"/>
    <property type="match status" value="1"/>
</dbReference>
<reference evidence="1" key="1">
    <citation type="submission" date="2014-12" db="EMBL/GenBank/DDBJ databases">
        <title>Insight into the proteome of Arion vulgaris.</title>
        <authorList>
            <person name="Aradska J."/>
            <person name="Bulat T."/>
            <person name="Smidak R."/>
            <person name="Sarate P."/>
            <person name="Gangsoo J."/>
            <person name="Sialana F."/>
            <person name="Bilban M."/>
            <person name="Lubec G."/>
        </authorList>
    </citation>
    <scope>NUCLEOTIDE SEQUENCE</scope>
    <source>
        <tissue evidence="1">Skin</tissue>
    </source>
</reference>
<accession>A0A0B6Z6Q4</accession>
<dbReference type="InterPro" id="IPR036691">
    <property type="entry name" value="Endo/exonu/phosph_ase_sf"/>
</dbReference>
<evidence type="ECO:0000313" key="1">
    <source>
        <dbReference type="EMBL" id="CEK64052.1"/>
    </source>
</evidence>
<dbReference type="AlphaFoldDB" id="A0A0B6Z6Q4"/>
<name>A0A0B6Z6Q4_9EUPU</name>
<evidence type="ECO:0008006" key="2">
    <source>
        <dbReference type="Google" id="ProtNLM"/>
    </source>
</evidence>
<dbReference type="EMBL" id="HACG01017187">
    <property type="protein sequence ID" value="CEK64052.1"/>
    <property type="molecule type" value="Transcribed_RNA"/>
</dbReference>
<proteinExistence type="predicted"/>
<protein>
    <recommendedName>
        <fullName evidence="2">Endonuclease/exonuclease/phosphatase domain-containing protein</fullName>
    </recommendedName>
</protein>
<sequence>MNHHTQLGKSEREDGVDRIQRSVIQLTICFSAKHFRVTQLLKIPTLEEIGPGYLPSYSYPSDHVSLVADFKLADVTPV</sequence>
<gene>
    <name evidence="1" type="primary">ORF50478</name>
</gene>
<organism evidence="1">
    <name type="scientific">Arion vulgaris</name>
    <dbReference type="NCBI Taxonomy" id="1028688"/>
    <lineage>
        <taxon>Eukaryota</taxon>
        <taxon>Metazoa</taxon>
        <taxon>Spiralia</taxon>
        <taxon>Lophotrochozoa</taxon>
        <taxon>Mollusca</taxon>
        <taxon>Gastropoda</taxon>
        <taxon>Heterobranchia</taxon>
        <taxon>Euthyneura</taxon>
        <taxon>Panpulmonata</taxon>
        <taxon>Eupulmonata</taxon>
        <taxon>Stylommatophora</taxon>
        <taxon>Helicina</taxon>
        <taxon>Arionoidea</taxon>
        <taxon>Arionidae</taxon>
        <taxon>Arion</taxon>
    </lineage>
</organism>